<dbReference type="SUPFAM" id="SSF52218">
    <property type="entry name" value="Flavoproteins"/>
    <property type="match status" value="1"/>
</dbReference>
<proteinExistence type="predicted"/>
<dbReference type="AlphaFoldDB" id="A0A9W6B032"/>
<evidence type="ECO:0000313" key="3">
    <source>
        <dbReference type="EMBL" id="GLB46141.1"/>
    </source>
</evidence>
<dbReference type="Pfam" id="PF02525">
    <property type="entry name" value="Flavodoxin_2"/>
    <property type="match status" value="1"/>
</dbReference>
<dbReference type="InterPro" id="IPR003680">
    <property type="entry name" value="Flavodoxin_fold"/>
</dbReference>
<dbReference type="GO" id="GO:0010181">
    <property type="term" value="F:FMN binding"/>
    <property type="evidence" value="ECO:0007669"/>
    <property type="project" value="TreeGrafter"/>
</dbReference>
<evidence type="ECO:0000256" key="1">
    <source>
        <dbReference type="ARBA" id="ARBA00023002"/>
    </source>
</evidence>
<dbReference type="RefSeq" id="WP_286135599.1">
    <property type="nucleotide sequence ID" value="NZ_BRPL01000002.1"/>
</dbReference>
<feature type="domain" description="Flavodoxin-like fold" evidence="2">
    <location>
        <begin position="2"/>
        <end position="166"/>
    </location>
</feature>
<dbReference type="Proteomes" id="UP001144204">
    <property type="component" value="Unassembled WGS sequence"/>
</dbReference>
<gene>
    <name evidence="3" type="primary">ywrO</name>
    <name evidence="3" type="ORF">WR164_01200</name>
</gene>
<comment type="caution">
    <text evidence="3">The sequence shown here is derived from an EMBL/GenBank/DDBJ whole genome shotgun (WGS) entry which is preliminary data.</text>
</comment>
<dbReference type="GO" id="GO:0009055">
    <property type="term" value="F:electron transfer activity"/>
    <property type="evidence" value="ECO:0007669"/>
    <property type="project" value="TreeGrafter"/>
</dbReference>
<name>A0A9W6B032_9LACO</name>
<reference evidence="3" key="2">
    <citation type="journal article" date="2023" name="PLoS ONE">
        <title>Philodulcilactobacillus myokoensis gen. nov., sp. nov., a fructophilic, acidophilic, and agar-phobic lactic acid bacterium isolated from fermented vegetable extracts.</title>
        <authorList>
            <person name="Kouya T."/>
            <person name="Ishiyama Y."/>
            <person name="Ohashi S."/>
            <person name="Kumakubo R."/>
            <person name="Yamazaki T."/>
            <person name="Otaki T."/>
        </authorList>
    </citation>
    <scope>NUCLEOTIDE SEQUENCE</scope>
    <source>
        <strain evidence="3">WR16-4</strain>
    </source>
</reference>
<evidence type="ECO:0000259" key="2">
    <source>
        <dbReference type="Pfam" id="PF02525"/>
    </source>
</evidence>
<dbReference type="InterPro" id="IPR046980">
    <property type="entry name" value="KefG/KefF"/>
</dbReference>
<dbReference type="EMBL" id="BRPL01000002">
    <property type="protein sequence ID" value="GLB46141.1"/>
    <property type="molecule type" value="Genomic_DNA"/>
</dbReference>
<organism evidence="3 4">
    <name type="scientific">Philodulcilactobacillus myokoensis</name>
    <dbReference type="NCBI Taxonomy" id="2929573"/>
    <lineage>
        <taxon>Bacteria</taxon>
        <taxon>Bacillati</taxon>
        <taxon>Bacillota</taxon>
        <taxon>Bacilli</taxon>
        <taxon>Lactobacillales</taxon>
        <taxon>Lactobacillaceae</taxon>
        <taxon>Philodulcilactobacillus</taxon>
    </lineage>
</organism>
<evidence type="ECO:0000313" key="4">
    <source>
        <dbReference type="Proteomes" id="UP001144204"/>
    </source>
</evidence>
<protein>
    <submittedName>
        <fullName evidence="3">General stress protein 14</fullName>
    </submittedName>
</protein>
<accession>A0A9W6B032</accession>
<dbReference type="GO" id="GO:0003955">
    <property type="term" value="F:NAD(P)H dehydrogenase (quinone) activity"/>
    <property type="evidence" value="ECO:0007669"/>
    <property type="project" value="TreeGrafter"/>
</dbReference>
<dbReference type="InterPro" id="IPR029039">
    <property type="entry name" value="Flavoprotein-like_sf"/>
</dbReference>
<keyword evidence="1" id="KW-0560">Oxidoreductase</keyword>
<keyword evidence="4" id="KW-1185">Reference proteome</keyword>
<sequence>MKKTGILLFHPNFNQSNVNRHLASEATNHGIEVRREYDLYPGGKIDVEAEHQFLLKYDRIVLQFPMYWYSSPSLLKKWEDQVLTYGWAYGSSGNQLKNKELLIAVSPGATGYSHDGQMHYTVHELLRPFQATSNLIGTKFTKPFITEGASSISDDDLKRQAVKYVQYLEKDQLPILGMNE</sequence>
<dbReference type="PANTHER" id="PTHR47307:SF1">
    <property type="entry name" value="GLUTATHIONE-REGULATED POTASSIUM-EFFLUX SYSTEM ANCILLARY PROTEIN KEFG"/>
    <property type="match status" value="1"/>
</dbReference>
<reference evidence="3" key="1">
    <citation type="submission" date="2022-07" db="EMBL/GenBank/DDBJ databases">
        <authorList>
            <person name="Kouya T."/>
            <person name="Ishiyama Y."/>
        </authorList>
    </citation>
    <scope>NUCLEOTIDE SEQUENCE</scope>
    <source>
        <strain evidence="3">WR16-4</strain>
    </source>
</reference>
<dbReference type="Gene3D" id="3.40.50.360">
    <property type="match status" value="1"/>
</dbReference>
<dbReference type="PANTHER" id="PTHR47307">
    <property type="entry name" value="GLUTATHIONE-REGULATED POTASSIUM-EFFLUX SYSTEM ANCILLARY PROTEIN KEFG"/>
    <property type="match status" value="1"/>
</dbReference>